<dbReference type="GO" id="GO:0043657">
    <property type="term" value="C:host cell"/>
    <property type="evidence" value="ECO:0007669"/>
    <property type="project" value="UniProtKB-SubCell"/>
</dbReference>
<dbReference type="InterPro" id="IPR004567">
    <property type="entry name" value="Type_II_PanK"/>
</dbReference>
<dbReference type="PANTHER" id="PTHR12280">
    <property type="entry name" value="PANTOTHENATE KINASE"/>
    <property type="match status" value="1"/>
</dbReference>
<name>A0A6G0RTJ9_9STRA</name>
<dbReference type="Proteomes" id="UP000486351">
    <property type="component" value="Unassembled WGS sequence"/>
</dbReference>
<evidence type="ECO:0000256" key="3">
    <source>
        <dbReference type="ARBA" id="ARBA00022525"/>
    </source>
</evidence>
<gene>
    <name evidence="5" type="ORF">PF008_g10523</name>
</gene>
<dbReference type="GO" id="GO:0015937">
    <property type="term" value="P:coenzyme A biosynthetic process"/>
    <property type="evidence" value="ECO:0007669"/>
    <property type="project" value="InterPro"/>
</dbReference>
<dbReference type="PANTHER" id="PTHR12280:SF30">
    <property type="entry name" value="FUMBLE"/>
    <property type="match status" value="1"/>
</dbReference>
<evidence type="ECO:0000256" key="2">
    <source>
        <dbReference type="ARBA" id="ARBA00004613"/>
    </source>
</evidence>
<evidence type="ECO:0000256" key="1">
    <source>
        <dbReference type="ARBA" id="ARBA00004340"/>
    </source>
</evidence>
<sequence>MVKLHCGVYGEGSVFSVKIELSDDVEALQEAIAARYKVVSNRVEVYPATLMLYLVRKKEGENDKWLKDDNNVKSFLVGGIDEKYEEMRPSWKLDKGELFGPDFKPGEQEIQVLVELPKAAAGVVSGSQDMKELIELSVSKVLNEREEKQSVHSLSDLNSEQGERIMKKMRLREDFPDFDEPVDTSIVGYQWISNVAKREVSQRAGCMAYLRLYLKTLLDRGDFQLVDIAHDESLLSIVDPRLPFRINGTADVLLVNRRAKNPLNKLAGIRLVIKLKKKVESAHFPQALGQLASCSLKAPLHCYPVSLLTDLNDHWHFSWFNEERVVAQATLNYPKNAIDFIVAAVSERESLVPFRVPFIAPPLNKLKVDDFLPMPRDGADEMMERYELMADVLEPEFLAERRMEYAQHLVQSMPMYAHIVVCQVQSAPMAAPSSSSSSAGALLAGGFLLFSSTVALFCLERKRHRQRVWRQRLTYKKLSKSSDLGASFGLDIGGTLGKIVYFERRDAVNNDTRKRPRSASLDVAAGEMNKFLRENQSFGSTGVQDVRLRIHSKTLNGVFHFVRFESNKTREAIEFIASNGINQSLRILPCTGGGAHKYGRAFNEMAGIELEKYDEIECTILGLHLLLTTLSDEVYTFEVVDFNSLAASRVKIIQTDVNEDVYPYLLVSIGSGVSVLYVKGPGDYERVSGSSIGGGTYWGLCRLMTHCESYDEALDLCVHGTNQTVDMSVGDIYGGAYDKFKLPASTVASSFGKMISTSRESVAFLNATLYKTKNIFFVGNFLRHNKISSRTLAYAINFWSNGAMEARFCKHEGYLGALGAFLRHAEVTNAHGQEFVSATRGSRRPSQI</sequence>
<dbReference type="GO" id="GO:0005576">
    <property type="term" value="C:extracellular region"/>
    <property type="evidence" value="ECO:0007669"/>
    <property type="project" value="UniProtKB-SubCell"/>
</dbReference>
<organism evidence="5 6">
    <name type="scientific">Phytophthora fragariae</name>
    <dbReference type="NCBI Taxonomy" id="53985"/>
    <lineage>
        <taxon>Eukaryota</taxon>
        <taxon>Sar</taxon>
        <taxon>Stramenopiles</taxon>
        <taxon>Oomycota</taxon>
        <taxon>Peronosporomycetes</taxon>
        <taxon>Peronosporales</taxon>
        <taxon>Peronosporaceae</taxon>
        <taxon>Phytophthora</taxon>
    </lineage>
</organism>
<dbReference type="InterPro" id="IPR043129">
    <property type="entry name" value="ATPase_NBD"/>
</dbReference>
<keyword evidence="3" id="KW-0964">Secreted</keyword>
<evidence type="ECO:0000313" key="6">
    <source>
        <dbReference type="Proteomes" id="UP000486351"/>
    </source>
</evidence>
<dbReference type="InterPro" id="IPR045379">
    <property type="entry name" value="Crinkler_N"/>
</dbReference>
<dbReference type="CDD" id="cd24122">
    <property type="entry name" value="ASKHA_NBD_PanK-II_Pank1-like"/>
    <property type="match status" value="1"/>
</dbReference>
<proteinExistence type="predicted"/>
<dbReference type="EMBL" id="QXFY01000533">
    <property type="protein sequence ID" value="KAE9341659.1"/>
    <property type="molecule type" value="Genomic_DNA"/>
</dbReference>
<dbReference type="Gene3D" id="3.30.420.40">
    <property type="match status" value="1"/>
</dbReference>
<reference evidence="5 6" key="1">
    <citation type="submission" date="2018-09" db="EMBL/GenBank/DDBJ databases">
        <title>Genomic investigation of the strawberry pathogen Phytophthora fragariae indicates pathogenicity is determined by transcriptional variation in three key races.</title>
        <authorList>
            <person name="Adams T.M."/>
            <person name="Armitage A.D."/>
            <person name="Sobczyk M.K."/>
            <person name="Bates H.J."/>
            <person name="Dunwell J.M."/>
            <person name="Nellist C.F."/>
            <person name="Harrison R.J."/>
        </authorList>
    </citation>
    <scope>NUCLEOTIDE SEQUENCE [LARGE SCALE GENOMIC DNA]</scope>
    <source>
        <strain evidence="5 6">NOV-77</strain>
    </source>
</reference>
<dbReference type="GO" id="GO:0005524">
    <property type="term" value="F:ATP binding"/>
    <property type="evidence" value="ECO:0007669"/>
    <property type="project" value="InterPro"/>
</dbReference>
<dbReference type="Pfam" id="PF03630">
    <property type="entry name" value="Fumble"/>
    <property type="match status" value="1"/>
</dbReference>
<evidence type="ECO:0000259" key="4">
    <source>
        <dbReference type="Pfam" id="PF20147"/>
    </source>
</evidence>
<dbReference type="GO" id="GO:0005829">
    <property type="term" value="C:cytosol"/>
    <property type="evidence" value="ECO:0007669"/>
    <property type="project" value="TreeGrafter"/>
</dbReference>
<feature type="domain" description="Crinkler effector protein N-terminal" evidence="4">
    <location>
        <begin position="2"/>
        <end position="115"/>
    </location>
</feature>
<dbReference type="GO" id="GO:0005634">
    <property type="term" value="C:nucleus"/>
    <property type="evidence" value="ECO:0007669"/>
    <property type="project" value="TreeGrafter"/>
</dbReference>
<comment type="subcellular location">
    <subcellularLocation>
        <location evidence="1">Host cell</location>
    </subcellularLocation>
    <subcellularLocation>
        <location evidence="2">Secreted</location>
    </subcellularLocation>
</comment>
<protein>
    <recommendedName>
        <fullName evidence="4">Crinkler effector protein N-terminal domain-containing protein</fullName>
    </recommendedName>
</protein>
<evidence type="ECO:0000313" key="5">
    <source>
        <dbReference type="EMBL" id="KAE9341659.1"/>
    </source>
</evidence>
<dbReference type="GO" id="GO:0004594">
    <property type="term" value="F:pantothenate kinase activity"/>
    <property type="evidence" value="ECO:0007669"/>
    <property type="project" value="TreeGrafter"/>
</dbReference>
<accession>A0A6G0RTJ9</accession>
<dbReference type="AlphaFoldDB" id="A0A6G0RTJ9"/>
<dbReference type="Gene3D" id="3.30.420.510">
    <property type="match status" value="1"/>
</dbReference>
<dbReference type="Pfam" id="PF20147">
    <property type="entry name" value="Crinkler"/>
    <property type="match status" value="1"/>
</dbReference>
<comment type="caution">
    <text evidence="5">The sequence shown here is derived from an EMBL/GenBank/DDBJ whole genome shotgun (WGS) entry which is preliminary data.</text>
</comment>
<dbReference type="SUPFAM" id="SSF53067">
    <property type="entry name" value="Actin-like ATPase domain"/>
    <property type="match status" value="2"/>
</dbReference>